<feature type="transmembrane region" description="Helical" evidence="6">
    <location>
        <begin position="424"/>
        <end position="446"/>
    </location>
</feature>
<name>A0A8H6VBE8_9PEZI</name>
<sequence length="533" mass="58252">MQKTKPSDVVGEPQLTMEEAIMMEDKHSVLSPSVAPKYRGTSADQKDMMTLGKKQVLRRNFRFVTMLGFGSTVICSWEVLLPVFTFVLVDGGYGTLFWGFIAVTIGMLLVYASLAEMVSMCPTAGGQYHWVSEFAPPKYQKFLSYATGWLCATGWQVFLASVAFMVGGIIQGLIALNNPDYGFERWHATLLTIAIMSFAILFNTVLAVRLPLVEGIILILHIAGFFGVFIPLWVLAPRAHSDILVTFTNNGGWPTTGIAAMIGLTTPLTALIGYDCSVHMSEELVDASYSMPRAIMWTVGPNAALGFLMAVTLCFTAGDPATLLETPTGQPFIQVFYNGTRSLGGANTMCAIVVLCLTSCCISEVATASRQLWSFARDNGLPFSGWISHVTPGWNIPLRSVLVSFVITSLLACINLGSTTALNAINSLGGVSVLGSYFITIACLIWRRLYGAPLPPRRWSLGKFGLPINIIALLFLVPLWFFSFWPLAQPVTAQSMNWNSTMFGGMIIVSLAYYHLWGKQVYTGPVVLVKRDV</sequence>
<keyword evidence="2" id="KW-0813">Transport</keyword>
<keyword evidence="5 6" id="KW-0472">Membrane</keyword>
<proteinExistence type="predicted"/>
<dbReference type="GO" id="GO:0016020">
    <property type="term" value="C:membrane"/>
    <property type="evidence" value="ECO:0007669"/>
    <property type="project" value="UniProtKB-SubCell"/>
</dbReference>
<feature type="transmembrane region" description="Helical" evidence="6">
    <location>
        <begin position="215"/>
        <end position="236"/>
    </location>
</feature>
<keyword evidence="3 6" id="KW-0812">Transmembrane</keyword>
<dbReference type="InterPro" id="IPR002293">
    <property type="entry name" value="AA/rel_permease1"/>
</dbReference>
<comment type="subcellular location">
    <subcellularLocation>
        <location evidence="1">Membrane</location>
        <topology evidence="1">Multi-pass membrane protein</topology>
    </subcellularLocation>
</comment>
<keyword evidence="8" id="KW-1185">Reference proteome</keyword>
<evidence type="ECO:0000313" key="7">
    <source>
        <dbReference type="EMBL" id="KAF7185050.1"/>
    </source>
</evidence>
<dbReference type="PANTHER" id="PTHR45649:SF41">
    <property type="entry name" value="TRANSPORTER, PUTATIVE (EUROFUNG)-RELATED"/>
    <property type="match status" value="1"/>
</dbReference>
<feature type="transmembrane region" description="Helical" evidence="6">
    <location>
        <begin position="186"/>
        <end position="208"/>
    </location>
</feature>
<evidence type="ECO:0000256" key="5">
    <source>
        <dbReference type="ARBA" id="ARBA00023136"/>
    </source>
</evidence>
<dbReference type="PANTHER" id="PTHR45649">
    <property type="entry name" value="AMINO-ACID PERMEASE BAT1"/>
    <property type="match status" value="1"/>
</dbReference>
<feature type="transmembrane region" description="Helical" evidence="6">
    <location>
        <begin position="497"/>
        <end position="516"/>
    </location>
</feature>
<evidence type="ECO:0000313" key="8">
    <source>
        <dbReference type="Proteomes" id="UP000660729"/>
    </source>
</evidence>
<dbReference type="PIRSF" id="PIRSF006060">
    <property type="entry name" value="AA_transporter"/>
    <property type="match status" value="1"/>
</dbReference>
<keyword evidence="4 6" id="KW-1133">Transmembrane helix</keyword>
<feature type="transmembrane region" description="Helical" evidence="6">
    <location>
        <begin position="148"/>
        <end position="174"/>
    </location>
</feature>
<evidence type="ECO:0000256" key="2">
    <source>
        <dbReference type="ARBA" id="ARBA00022448"/>
    </source>
</evidence>
<dbReference type="Gene3D" id="1.20.1740.10">
    <property type="entry name" value="Amino acid/polyamine transporter I"/>
    <property type="match status" value="1"/>
</dbReference>
<feature type="transmembrane region" description="Helical" evidence="6">
    <location>
        <begin position="401"/>
        <end position="418"/>
    </location>
</feature>
<evidence type="ECO:0000256" key="3">
    <source>
        <dbReference type="ARBA" id="ARBA00022692"/>
    </source>
</evidence>
<feature type="transmembrane region" description="Helical" evidence="6">
    <location>
        <begin position="295"/>
        <end position="318"/>
    </location>
</feature>
<dbReference type="Pfam" id="PF13520">
    <property type="entry name" value="AA_permease_2"/>
    <property type="match status" value="1"/>
</dbReference>
<dbReference type="OrthoDB" id="3257095at2759"/>
<feature type="transmembrane region" description="Helical" evidence="6">
    <location>
        <begin position="256"/>
        <end position="274"/>
    </location>
</feature>
<protein>
    <submittedName>
        <fullName evidence="7">Putative amino-acid permease PB24D3.02c</fullName>
    </submittedName>
</protein>
<evidence type="ECO:0000256" key="1">
    <source>
        <dbReference type="ARBA" id="ARBA00004141"/>
    </source>
</evidence>
<dbReference type="GO" id="GO:0022857">
    <property type="term" value="F:transmembrane transporter activity"/>
    <property type="evidence" value="ECO:0007669"/>
    <property type="project" value="InterPro"/>
</dbReference>
<dbReference type="Proteomes" id="UP000660729">
    <property type="component" value="Unassembled WGS sequence"/>
</dbReference>
<dbReference type="EMBL" id="JABCIY010000344">
    <property type="protein sequence ID" value="KAF7185050.1"/>
    <property type="molecule type" value="Genomic_DNA"/>
</dbReference>
<reference evidence="7" key="1">
    <citation type="submission" date="2020-04" db="EMBL/GenBank/DDBJ databases">
        <title>Draft genome resource of the tomato pathogen Pseudocercospora fuligena.</title>
        <authorList>
            <person name="Zaccaron A."/>
        </authorList>
    </citation>
    <scope>NUCLEOTIDE SEQUENCE</scope>
    <source>
        <strain evidence="7">PF001</strain>
    </source>
</reference>
<organism evidence="7 8">
    <name type="scientific">Pseudocercospora fuligena</name>
    <dbReference type="NCBI Taxonomy" id="685502"/>
    <lineage>
        <taxon>Eukaryota</taxon>
        <taxon>Fungi</taxon>
        <taxon>Dikarya</taxon>
        <taxon>Ascomycota</taxon>
        <taxon>Pezizomycotina</taxon>
        <taxon>Dothideomycetes</taxon>
        <taxon>Dothideomycetidae</taxon>
        <taxon>Mycosphaerellales</taxon>
        <taxon>Mycosphaerellaceae</taxon>
        <taxon>Pseudocercospora</taxon>
    </lineage>
</organism>
<evidence type="ECO:0000256" key="6">
    <source>
        <dbReference type="SAM" id="Phobius"/>
    </source>
</evidence>
<comment type="caution">
    <text evidence="7">The sequence shown here is derived from an EMBL/GenBank/DDBJ whole genome shotgun (WGS) entry which is preliminary data.</text>
</comment>
<evidence type="ECO:0000256" key="4">
    <source>
        <dbReference type="ARBA" id="ARBA00022989"/>
    </source>
</evidence>
<feature type="transmembrane region" description="Helical" evidence="6">
    <location>
        <begin position="95"/>
        <end position="114"/>
    </location>
</feature>
<dbReference type="AlphaFoldDB" id="A0A8H6VBE8"/>
<accession>A0A8H6VBE8</accession>
<feature type="transmembrane region" description="Helical" evidence="6">
    <location>
        <begin position="466"/>
        <end position="485"/>
    </location>
</feature>
<feature type="transmembrane region" description="Helical" evidence="6">
    <location>
        <begin position="63"/>
        <end position="89"/>
    </location>
</feature>
<gene>
    <name evidence="7" type="ORF">HII31_13673</name>
</gene>